<proteinExistence type="predicted"/>
<evidence type="ECO:0000313" key="2">
    <source>
        <dbReference type="EMBL" id="RHW42000.1"/>
    </source>
</evidence>
<feature type="domain" description="NERD" evidence="1">
    <location>
        <begin position="41"/>
        <end position="157"/>
    </location>
</feature>
<evidence type="ECO:0000313" key="3">
    <source>
        <dbReference type="Proteomes" id="UP000284416"/>
    </source>
</evidence>
<dbReference type="PROSITE" id="PS50965">
    <property type="entry name" value="NERD"/>
    <property type="match status" value="1"/>
</dbReference>
<dbReference type="Pfam" id="PF08378">
    <property type="entry name" value="NERD"/>
    <property type="match status" value="1"/>
</dbReference>
<accession>A0A417YWY4</accession>
<dbReference type="InterPro" id="IPR011528">
    <property type="entry name" value="NERD"/>
</dbReference>
<dbReference type="EMBL" id="QWEG01000003">
    <property type="protein sequence ID" value="RHW42000.1"/>
    <property type="molecule type" value="Genomic_DNA"/>
</dbReference>
<reference evidence="2 3" key="1">
    <citation type="journal article" date="2017" name="Int. J. Syst. Evol. Microbiol.">
        <title>Bacillus notoginsengisoli sp. nov., a novel bacterium isolated from the rhizosphere of Panax notoginseng.</title>
        <authorList>
            <person name="Zhang M.Y."/>
            <person name="Cheng J."/>
            <person name="Cai Y."/>
            <person name="Zhang T.Y."/>
            <person name="Wu Y.Y."/>
            <person name="Manikprabhu D."/>
            <person name="Li W.J."/>
            <person name="Zhang Y.X."/>
        </authorList>
    </citation>
    <scope>NUCLEOTIDE SEQUENCE [LARGE SCALE GENOMIC DNA]</scope>
    <source>
        <strain evidence="2 3">JCM 30743</strain>
    </source>
</reference>
<protein>
    <submittedName>
        <fullName evidence="2">NERD domain-containing protein</fullName>
    </submittedName>
</protein>
<comment type="caution">
    <text evidence="2">The sequence shown here is derived from an EMBL/GenBank/DDBJ whole genome shotgun (WGS) entry which is preliminary data.</text>
</comment>
<sequence>MDVLPRTILLKVLALEALAGRVSSNHLKYPQILESLRLERAGYNGEKSMDYPLKLLDKEKYFIFNGLRLEGTDFALQLDTYLLSQYFSVIFESKNWNGQVCFKQKPCQVVRILDGIEQGMPNPVEQVKTQKYNLNRWYSQNQMPVLPLEGYGVFGNSTIITIDKGYYEAEKSICKIDYINSIIRKLETLYKTPILTQKELNKLKRRLLKANTPQLKNYLSTFNLHQSEVRTGVRCPDCGLLAMEYKKSSWHCPSCECISDDAHIPSIIDYYLIFGPMISHQDFKWFLHLHSSSVATKKLASLKFEKIGKTKSTIHKIPYEFISANQEKSKNGTLLAGKCGKV</sequence>
<gene>
    <name evidence="2" type="ORF">D1B31_04975</name>
</gene>
<dbReference type="Proteomes" id="UP000284416">
    <property type="component" value="Unassembled WGS sequence"/>
</dbReference>
<name>A0A417YWY4_9BACI</name>
<evidence type="ECO:0000259" key="1">
    <source>
        <dbReference type="PROSITE" id="PS50965"/>
    </source>
</evidence>
<dbReference type="AlphaFoldDB" id="A0A417YWY4"/>
<keyword evidence="3" id="KW-1185">Reference proteome</keyword>
<organism evidence="2 3">
    <name type="scientific">Neobacillus notoginsengisoli</name>
    <dbReference type="NCBI Taxonomy" id="1578198"/>
    <lineage>
        <taxon>Bacteria</taxon>
        <taxon>Bacillati</taxon>
        <taxon>Bacillota</taxon>
        <taxon>Bacilli</taxon>
        <taxon>Bacillales</taxon>
        <taxon>Bacillaceae</taxon>
        <taxon>Neobacillus</taxon>
    </lineage>
</organism>